<reference evidence="14 15" key="1">
    <citation type="journal article" date="2016" name="Mol. Biol. Evol.">
        <title>Genome-Wide Survey of Gut Fungi (Harpellales) Reveals the First Horizontally Transferred Ubiquitin Gene from a Mosquito Host.</title>
        <authorList>
            <person name="Wang Y."/>
            <person name="White M.M."/>
            <person name="Kvist S."/>
            <person name="Moncalvo J.M."/>
        </authorList>
    </citation>
    <scope>NUCLEOTIDE SEQUENCE [LARGE SCALE GENOMIC DNA]</scope>
    <source>
        <strain evidence="14 15">ALG-7-W6</strain>
    </source>
</reference>
<dbReference type="InterPro" id="IPR036155">
    <property type="entry name" value="Crypto/Photolyase_N_sf"/>
</dbReference>
<evidence type="ECO:0000256" key="5">
    <source>
        <dbReference type="ARBA" id="ARBA00022630"/>
    </source>
</evidence>
<dbReference type="PANTHER" id="PTHR10211:SF0">
    <property type="entry name" value="DEOXYRIBODIPYRIMIDINE PHOTO-LYASE"/>
    <property type="match status" value="1"/>
</dbReference>
<comment type="similarity">
    <text evidence="2">Belongs to the DNA photolyase class-2 family.</text>
</comment>
<dbReference type="AlphaFoldDB" id="A0A1R0H830"/>
<evidence type="ECO:0000256" key="7">
    <source>
        <dbReference type="ARBA" id="ARBA00022827"/>
    </source>
</evidence>
<evidence type="ECO:0000313" key="14">
    <source>
        <dbReference type="EMBL" id="OLY85261.1"/>
    </source>
</evidence>
<dbReference type="EC" id="4.1.99.3" evidence="3"/>
<protein>
    <recommendedName>
        <fullName evidence="4">Deoxyribodipyrimidine photo-lyase</fullName>
        <ecNumber evidence="3">4.1.99.3</ecNumber>
    </recommendedName>
    <alternativeName>
        <fullName evidence="11">DNA photolyase</fullName>
    </alternativeName>
</protein>
<keyword evidence="8" id="KW-0238">DNA-binding</keyword>
<evidence type="ECO:0000256" key="8">
    <source>
        <dbReference type="ARBA" id="ARBA00023125"/>
    </source>
</evidence>
<dbReference type="Pfam" id="PF00875">
    <property type="entry name" value="DNA_photolyase"/>
    <property type="match status" value="1"/>
</dbReference>
<evidence type="ECO:0000256" key="6">
    <source>
        <dbReference type="ARBA" id="ARBA00022763"/>
    </source>
</evidence>
<keyword evidence="7" id="KW-0274">FAD</keyword>
<keyword evidence="9" id="KW-0234">DNA repair</keyword>
<evidence type="ECO:0000256" key="1">
    <source>
        <dbReference type="ARBA" id="ARBA00001974"/>
    </source>
</evidence>
<keyword evidence="6" id="KW-0227">DNA damage</keyword>
<sequence>MSRDQRIYDNYSVVFAYSKSYETSSSLFIAVDPNKIKANTRQKAFMYEGLTELERECKSKNIHFRVINDYKPIVDEEEIDCIIIDYSPLREYIEQKETVRDYCESRNISLYMCDSHNIVPCQILKAYRRTAKDVKIDLGEFTEEYLVDFKELEPHRYNKKTKVNDYENLIPLNAGEKSEFRGGYSHGMKEVESFFKDRFHEYSALRNKPDFAAISNLSPWLHSGQISAQKVMFLAISRFKKDDKNFISFNNEMFHWREVAEHFCLHEPNYDNFNGALQWAQDSLNNHRKDDRSVYSIEQLENAQTNIEIWNCAQKELVLTGKMHGYIRMFWAKQLLKWTNSPEEALRIAVLFNDKYSIDGNDPNGYLGIMWSICGIMDRPFREGPILGKIRPMNPPKSPLYLSKWRGKKI</sequence>
<proteinExistence type="inferred from homology"/>
<dbReference type="InterPro" id="IPR036134">
    <property type="entry name" value="Crypto/Photolyase_FAD-like_sf"/>
</dbReference>
<dbReference type="OrthoDB" id="496749at2759"/>
<accession>A0A1R0H830</accession>
<evidence type="ECO:0000256" key="12">
    <source>
        <dbReference type="ARBA" id="ARBA00033999"/>
    </source>
</evidence>
<dbReference type="FunFam" id="1.10.579.10:FF:000002">
    <property type="entry name" value="Deoxyribodipyrimidine photolyase"/>
    <property type="match status" value="1"/>
</dbReference>
<evidence type="ECO:0000256" key="10">
    <source>
        <dbReference type="ARBA" id="ARBA00023239"/>
    </source>
</evidence>
<dbReference type="PROSITE" id="PS51645">
    <property type="entry name" value="PHR_CRY_ALPHA_BETA"/>
    <property type="match status" value="1"/>
</dbReference>
<comment type="catalytic activity">
    <reaction evidence="12">
        <text>cyclobutadipyrimidine (in DNA) = 2 pyrimidine residues (in DNA).</text>
        <dbReference type="EC" id="4.1.99.3"/>
    </reaction>
</comment>
<dbReference type="SUPFAM" id="SSF52425">
    <property type="entry name" value="Cryptochrome/photolyase, N-terminal domain"/>
    <property type="match status" value="1"/>
</dbReference>
<evidence type="ECO:0000256" key="11">
    <source>
        <dbReference type="ARBA" id="ARBA00031671"/>
    </source>
</evidence>
<evidence type="ECO:0000259" key="13">
    <source>
        <dbReference type="PROSITE" id="PS51645"/>
    </source>
</evidence>
<comment type="caution">
    <text evidence="14">The sequence shown here is derived from an EMBL/GenBank/DDBJ whole genome shotgun (WGS) entry which is preliminary data.</text>
</comment>
<evidence type="ECO:0000256" key="4">
    <source>
        <dbReference type="ARBA" id="ARBA00014046"/>
    </source>
</evidence>
<dbReference type="Gene3D" id="3.40.50.620">
    <property type="entry name" value="HUPs"/>
    <property type="match status" value="1"/>
</dbReference>
<keyword evidence="15" id="KW-1185">Reference proteome</keyword>
<dbReference type="Gene3D" id="1.25.40.80">
    <property type="match status" value="1"/>
</dbReference>
<keyword evidence="5" id="KW-0285">Flavoprotein</keyword>
<dbReference type="Gene3D" id="1.10.579.10">
    <property type="entry name" value="DNA Cyclobutane Dipyrimidine Photolyase, subunit A, domain 3"/>
    <property type="match status" value="1"/>
</dbReference>
<gene>
    <name evidence="14" type="ORF">AYI68_g545</name>
</gene>
<dbReference type="InterPro" id="IPR006050">
    <property type="entry name" value="DNA_photolyase_N"/>
</dbReference>
<organism evidence="14 15">
    <name type="scientific">Smittium mucronatum</name>
    <dbReference type="NCBI Taxonomy" id="133383"/>
    <lineage>
        <taxon>Eukaryota</taxon>
        <taxon>Fungi</taxon>
        <taxon>Fungi incertae sedis</taxon>
        <taxon>Zoopagomycota</taxon>
        <taxon>Kickxellomycotina</taxon>
        <taxon>Harpellomycetes</taxon>
        <taxon>Harpellales</taxon>
        <taxon>Legeriomycetaceae</taxon>
        <taxon>Smittium</taxon>
    </lineage>
</organism>
<dbReference type="GO" id="GO:0003904">
    <property type="term" value="F:deoxyribodipyrimidine photo-lyase activity"/>
    <property type="evidence" value="ECO:0007669"/>
    <property type="project" value="UniProtKB-EC"/>
</dbReference>
<dbReference type="Proteomes" id="UP000187455">
    <property type="component" value="Unassembled WGS sequence"/>
</dbReference>
<evidence type="ECO:0000313" key="15">
    <source>
        <dbReference type="Proteomes" id="UP000187455"/>
    </source>
</evidence>
<dbReference type="GO" id="GO:0003677">
    <property type="term" value="F:DNA binding"/>
    <property type="evidence" value="ECO:0007669"/>
    <property type="project" value="UniProtKB-KW"/>
</dbReference>
<dbReference type="InterPro" id="IPR014729">
    <property type="entry name" value="Rossmann-like_a/b/a_fold"/>
</dbReference>
<keyword evidence="10 14" id="KW-0456">Lyase</keyword>
<dbReference type="STRING" id="133383.A0A1R0H830"/>
<dbReference type="PANTHER" id="PTHR10211">
    <property type="entry name" value="DEOXYRIBODIPYRIMIDINE PHOTOLYASE"/>
    <property type="match status" value="1"/>
</dbReference>
<evidence type="ECO:0000256" key="2">
    <source>
        <dbReference type="ARBA" id="ARBA00006409"/>
    </source>
</evidence>
<dbReference type="EMBL" id="LSSL01000167">
    <property type="protein sequence ID" value="OLY85261.1"/>
    <property type="molecule type" value="Genomic_DNA"/>
</dbReference>
<dbReference type="SUPFAM" id="SSF48173">
    <property type="entry name" value="Cryptochrome/photolyase FAD-binding domain"/>
    <property type="match status" value="1"/>
</dbReference>
<evidence type="ECO:0000256" key="3">
    <source>
        <dbReference type="ARBA" id="ARBA00013149"/>
    </source>
</evidence>
<feature type="domain" description="Photolyase/cryptochrome alpha/beta" evidence="13">
    <location>
        <begin position="1"/>
        <end position="118"/>
    </location>
</feature>
<dbReference type="InterPro" id="IPR052219">
    <property type="entry name" value="Photolyase_Class-2"/>
</dbReference>
<evidence type="ECO:0000256" key="9">
    <source>
        <dbReference type="ARBA" id="ARBA00023204"/>
    </source>
</evidence>
<dbReference type="GO" id="GO:0000719">
    <property type="term" value="P:photoreactive repair"/>
    <property type="evidence" value="ECO:0007669"/>
    <property type="project" value="TreeGrafter"/>
</dbReference>
<comment type="cofactor">
    <cofactor evidence="1">
        <name>FAD</name>
        <dbReference type="ChEBI" id="CHEBI:57692"/>
    </cofactor>
</comment>
<name>A0A1R0H830_9FUNG</name>